<dbReference type="AlphaFoldDB" id="E0SL62"/>
<evidence type="ECO:0000256" key="1">
    <source>
        <dbReference type="SAM" id="MobiDB-lite"/>
    </source>
</evidence>
<keyword evidence="3" id="KW-1185">Reference proteome</keyword>
<dbReference type="Proteomes" id="UP000006859">
    <property type="component" value="Chromosome"/>
</dbReference>
<sequence>MAAAHAEKANLRIMYYFPWNDKNSNIAPGSRLTKARKSHKVSEKTANPASLSTSNSPHSGAECDKARFRNDHRHSAGGRIRRENSLEYVEISTITREKQQCGSMTGYGVRS</sequence>
<dbReference type="KEGG" id="ddd:Dda3937_03437"/>
<feature type="compositionally biased region" description="Polar residues" evidence="1">
    <location>
        <begin position="44"/>
        <end position="58"/>
    </location>
</feature>
<evidence type="ECO:0000313" key="2">
    <source>
        <dbReference type="EMBL" id="ADM98097.1"/>
    </source>
</evidence>
<name>E0SL62_DICD3</name>
<protein>
    <submittedName>
        <fullName evidence="2">Uncharacterized protein</fullName>
    </submittedName>
</protein>
<feature type="region of interest" description="Disordered" evidence="1">
    <location>
        <begin position="22"/>
        <end position="81"/>
    </location>
</feature>
<accession>E0SL62</accession>
<organism evidence="2 3">
    <name type="scientific">Dickeya dadantii (strain 3937)</name>
    <name type="common">Erwinia chrysanthemi (strain 3937)</name>
    <dbReference type="NCBI Taxonomy" id="198628"/>
    <lineage>
        <taxon>Bacteria</taxon>
        <taxon>Pseudomonadati</taxon>
        <taxon>Pseudomonadota</taxon>
        <taxon>Gammaproteobacteria</taxon>
        <taxon>Enterobacterales</taxon>
        <taxon>Pectobacteriaceae</taxon>
        <taxon>Dickeya</taxon>
    </lineage>
</organism>
<proteinExistence type="predicted"/>
<evidence type="ECO:0000313" key="3">
    <source>
        <dbReference type="Proteomes" id="UP000006859"/>
    </source>
</evidence>
<gene>
    <name evidence="2" type="ordered locus">Dda3937_03437</name>
</gene>
<reference evidence="2 3" key="1">
    <citation type="journal article" date="2011" name="J. Bacteriol.">
        <title>Genome sequence of the plant-pathogenic bacterium Dickeya dadantii 3937.</title>
        <authorList>
            <person name="Glasner J.D."/>
            <person name="Yang C.H."/>
            <person name="Reverchon S."/>
            <person name="Hugouvieux-Cotte-Pattat N."/>
            <person name="Condemine G."/>
            <person name="Bohin J.P."/>
            <person name="Van Gijsegem F."/>
            <person name="Yang S."/>
            <person name="Franza T."/>
            <person name="Expert D."/>
            <person name="Plunkett G. III"/>
            <person name="San Francisco M.J."/>
            <person name="Charkowski A.O."/>
            <person name="Py B."/>
            <person name="Bell K."/>
            <person name="Rauscher L."/>
            <person name="Rodriguez-Palenzuela P."/>
            <person name="Toussaint A."/>
            <person name="Holeva M.C."/>
            <person name="He S.Y."/>
            <person name="Douet V."/>
            <person name="Boccara M."/>
            <person name="Blanco C."/>
            <person name="Toth I."/>
            <person name="Anderson B.D."/>
            <person name="Biehl B.S."/>
            <person name="Mau B."/>
            <person name="Flynn S.M."/>
            <person name="Barras F."/>
            <person name="Lindeberg M."/>
            <person name="Birch P.R."/>
            <person name="Tsuyumu S."/>
            <person name="Shi X."/>
            <person name="Hibbing M."/>
            <person name="Yap M.N."/>
            <person name="Carpentier M."/>
            <person name="Dassa E."/>
            <person name="Umehara M."/>
            <person name="Kim J.F."/>
            <person name="Rusch M."/>
            <person name="Soni P."/>
            <person name="Mayhew G.F."/>
            <person name="Fouts D.E."/>
            <person name="Gill S.R."/>
            <person name="Blattner F.R."/>
            <person name="Keen N.T."/>
            <person name="Perna N.T."/>
        </authorList>
    </citation>
    <scope>NUCLEOTIDE SEQUENCE [LARGE SCALE GENOMIC DNA]</scope>
    <source>
        <strain evidence="2 3">3937</strain>
    </source>
</reference>
<dbReference type="HOGENOM" id="CLU_2154343_0_0_6"/>
<dbReference type="EMBL" id="CP002038">
    <property type="protein sequence ID" value="ADM98097.1"/>
    <property type="molecule type" value="Genomic_DNA"/>
</dbReference>